<reference evidence="6" key="1">
    <citation type="submission" date="2018-06" db="EMBL/GenBank/DDBJ databases">
        <authorList>
            <person name="Zhirakovskaya E."/>
        </authorList>
    </citation>
    <scope>NUCLEOTIDE SEQUENCE</scope>
</reference>
<comment type="subcellular location">
    <subcellularLocation>
        <location evidence="1">Membrane</location>
    </subcellularLocation>
</comment>
<dbReference type="AlphaFoldDB" id="A0A3B0YDI3"/>
<protein>
    <submittedName>
        <fullName evidence="6">Cytochrome oxidase biogenesis protein Surf1, facilitates heme A insertion</fullName>
    </submittedName>
</protein>
<keyword evidence="2 5" id="KW-0812">Transmembrane</keyword>
<proteinExistence type="predicted"/>
<dbReference type="PANTHER" id="PTHR23427:SF2">
    <property type="entry name" value="SURFEIT LOCUS PROTEIN 1"/>
    <property type="match status" value="1"/>
</dbReference>
<dbReference type="PANTHER" id="PTHR23427">
    <property type="entry name" value="SURFEIT LOCUS PROTEIN"/>
    <property type="match status" value="1"/>
</dbReference>
<dbReference type="InterPro" id="IPR002994">
    <property type="entry name" value="Surf1/Shy1"/>
</dbReference>
<accession>A0A3B0YDI3</accession>
<evidence type="ECO:0000256" key="4">
    <source>
        <dbReference type="ARBA" id="ARBA00023136"/>
    </source>
</evidence>
<dbReference type="EMBL" id="UOFI01000085">
    <property type="protein sequence ID" value="VAW66804.1"/>
    <property type="molecule type" value="Genomic_DNA"/>
</dbReference>
<organism evidence="6">
    <name type="scientific">hydrothermal vent metagenome</name>
    <dbReference type="NCBI Taxonomy" id="652676"/>
    <lineage>
        <taxon>unclassified sequences</taxon>
        <taxon>metagenomes</taxon>
        <taxon>ecological metagenomes</taxon>
    </lineage>
</organism>
<dbReference type="PROSITE" id="PS50895">
    <property type="entry name" value="SURF1"/>
    <property type="match status" value="1"/>
</dbReference>
<dbReference type="GO" id="GO:0016020">
    <property type="term" value="C:membrane"/>
    <property type="evidence" value="ECO:0007669"/>
    <property type="project" value="UniProtKB-SubCell"/>
</dbReference>
<keyword evidence="4 5" id="KW-0472">Membrane</keyword>
<evidence type="ECO:0000256" key="3">
    <source>
        <dbReference type="ARBA" id="ARBA00022989"/>
    </source>
</evidence>
<gene>
    <name evidence="6" type="ORF">MNBD_GAMMA09-2834</name>
</gene>
<feature type="transmembrane region" description="Helical" evidence="5">
    <location>
        <begin position="211"/>
        <end position="231"/>
    </location>
</feature>
<evidence type="ECO:0000313" key="6">
    <source>
        <dbReference type="EMBL" id="VAW66804.1"/>
    </source>
</evidence>
<sequence length="252" mass="29068">MLFSNYQFRFSLLGTILGLLGLVVFSGLGTWQVFRAMEKQQLQDDMDIRVQQEAFTLDRNFMDIESRKYSKVEAIGRYNPSGEILIDNMINNGNAGYHVLTPFVLKKDQTVIMVNRGWVAVGRDRKILPELNVPQSEIHIHGIISPHRSMPPLILGELDTKTKVWLYFDKAIFEEKLGKEILPVVILLDKNDTSGYVREWPKYEEKVSMHIGYAIQWYVFALIVLATYLGVNIQKRPINSRNKSDDRESDSK</sequence>
<name>A0A3B0YDI3_9ZZZZ</name>
<feature type="transmembrane region" description="Helical" evidence="5">
    <location>
        <begin position="12"/>
        <end position="34"/>
    </location>
</feature>
<dbReference type="InterPro" id="IPR045214">
    <property type="entry name" value="Surf1/Surf4"/>
</dbReference>
<dbReference type="CDD" id="cd06662">
    <property type="entry name" value="SURF1"/>
    <property type="match status" value="1"/>
</dbReference>
<dbReference type="Pfam" id="PF02104">
    <property type="entry name" value="SURF1"/>
    <property type="match status" value="1"/>
</dbReference>
<evidence type="ECO:0000256" key="2">
    <source>
        <dbReference type="ARBA" id="ARBA00022692"/>
    </source>
</evidence>
<evidence type="ECO:0000256" key="5">
    <source>
        <dbReference type="SAM" id="Phobius"/>
    </source>
</evidence>
<evidence type="ECO:0000256" key="1">
    <source>
        <dbReference type="ARBA" id="ARBA00004370"/>
    </source>
</evidence>
<keyword evidence="3 5" id="KW-1133">Transmembrane helix</keyword>